<feature type="transmembrane region" description="Helical" evidence="6">
    <location>
        <begin position="79"/>
        <end position="104"/>
    </location>
</feature>
<feature type="domain" description="NADH:quinone oxidoreductase/Mrp antiporter transmembrane" evidence="7">
    <location>
        <begin position="137"/>
        <end position="452"/>
    </location>
</feature>
<dbReference type="HOGENOM" id="CLU_007100_9_5_2"/>
<dbReference type="Proteomes" id="UP000002376">
    <property type="component" value="Chromosome"/>
</dbReference>
<feature type="transmembrane region" description="Helical" evidence="6">
    <location>
        <begin position="299"/>
        <end position="322"/>
    </location>
</feature>
<organism evidence="8 9">
    <name type="scientific">Thermosphaera aggregans (strain DSM 11486 / M11TL)</name>
    <dbReference type="NCBI Taxonomy" id="633148"/>
    <lineage>
        <taxon>Archaea</taxon>
        <taxon>Thermoproteota</taxon>
        <taxon>Thermoprotei</taxon>
        <taxon>Desulfurococcales</taxon>
        <taxon>Desulfurococcaceae</taxon>
        <taxon>Thermosphaera</taxon>
    </lineage>
</organism>
<feature type="transmembrane region" description="Helical" evidence="6">
    <location>
        <begin position="172"/>
        <end position="194"/>
    </location>
</feature>
<name>D5U1A7_THEAM</name>
<evidence type="ECO:0000259" key="7">
    <source>
        <dbReference type="Pfam" id="PF00361"/>
    </source>
</evidence>
<protein>
    <submittedName>
        <fullName evidence="8">NADH/Ubiquinone/plastoquinone (Complex I)</fullName>
    </submittedName>
</protein>
<gene>
    <name evidence="8" type="ordered locus">Tagg_0634</name>
</gene>
<feature type="transmembrane region" description="Helical" evidence="6">
    <location>
        <begin position="142"/>
        <end position="160"/>
    </location>
</feature>
<keyword evidence="9" id="KW-1185">Reference proteome</keyword>
<evidence type="ECO:0000256" key="5">
    <source>
        <dbReference type="ARBA" id="ARBA00023136"/>
    </source>
</evidence>
<evidence type="ECO:0000313" key="8">
    <source>
        <dbReference type="EMBL" id="ADG90907.1"/>
    </source>
</evidence>
<reference key="3">
    <citation type="submission" date="2010-02" db="EMBL/GenBank/DDBJ databases">
        <title>Complete genome sequence of Thermosphaera aggregans type strain (M11TL).</title>
        <authorList>
            <consortium name="US DOE Joint Genome Institute (JGI-PGF)"/>
            <person name="Spring S."/>
            <person name="Lapidus A."/>
            <person name="Munk C."/>
            <person name="Schroeder M."/>
            <person name="Glavina Del Rio T."/>
            <person name="Tice H."/>
            <person name="Copeland A."/>
            <person name="Cheng J.-F."/>
            <person name="Lucas S."/>
            <person name="Chen F."/>
            <person name="Nolan M."/>
            <person name="Bruce D."/>
            <person name="Goodwin L."/>
            <person name="Pitluck S."/>
            <person name="Ivanova N."/>
            <person name="Mavromatis K."/>
            <person name="Ovchinnikova G."/>
            <person name="Pati A."/>
            <person name="Chen A."/>
            <person name="Palaniappan K."/>
            <person name="Land M."/>
            <person name="Hauser L."/>
            <person name="Chang Y.-J."/>
            <person name="Jeffries C.C."/>
            <person name="Brettin T."/>
            <person name="Detter J.C."/>
            <person name="Tapia R."/>
            <person name="Han C."/>
            <person name="Chain P."/>
            <person name="Heimerl T."/>
            <person name="Weik F."/>
            <person name="Goker M."/>
            <person name="Rachel R."/>
            <person name="Bristow J."/>
            <person name="Eisen J.A."/>
            <person name="Markowitz V."/>
            <person name="Hugenholtz P."/>
            <person name="Kyrpides N.C."/>
            <person name="Klenk H.-P."/>
        </authorList>
    </citation>
    <scope>NUCLEOTIDE SEQUENCE</scope>
    <source>
        <strain>DSM 11486</strain>
    </source>
</reference>
<dbReference type="Pfam" id="PF00361">
    <property type="entry name" value="Proton_antipo_M"/>
    <property type="match status" value="1"/>
</dbReference>
<evidence type="ECO:0000256" key="6">
    <source>
        <dbReference type="SAM" id="Phobius"/>
    </source>
</evidence>
<feature type="transmembrane region" description="Helical" evidence="6">
    <location>
        <begin position="36"/>
        <end position="59"/>
    </location>
</feature>
<reference evidence="9" key="2">
    <citation type="journal article" date="2010" name="Stand. Genomic Sci.">
        <title>Complete genome sequence of Thermosphaera aggregans type strain (M11TLT).</title>
        <authorList>
            <person name="Spring S."/>
            <person name="Rachel R."/>
            <person name="Lapidus A."/>
            <person name="Davenport K."/>
            <person name="Tice H."/>
            <person name="Copeland A."/>
            <person name="Cheng J.-F."/>
            <person name="Lucas S."/>
            <person name="Chen F."/>
            <person name="Nolan M."/>
            <person name="Bruce D."/>
            <person name="Goodwin L."/>
            <person name="Pitluck S."/>
            <person name="Ivanova N."/>
            <person name="Mavromatis K."/>
            <person name="Ovchinnikova G."/>
            <person name="Pati A."/>
            <person name="Chen A."/>
            <person name="Palaniappan K."/>
            <person name="Land M."/>
            <person name="Hauser L."/>
            <person name="Chang Y.-J."/>
            <person name="Jeffries C.C."/>
            <person name="Brettin T."/>
            <person name="Detter J.C."/>
            <person name="Tapia R."/>
            <person name="Han C."/>
            <person name="Heimerl T."/>
            <person name="Weikl F."/>
            <person name="Brambilla E."/>
            <person name="Goker M."/>
            <person name="Bristow J."/>
            <person name="Eisen J.A."/>
            <person name="Markowitz V."/>
            <person name="Hugenholtz P."/>
            <person name="Kyrpides N.C."/>
            <person name="Klenk H.-P."/>
        </authorList>
    </citation>
    <scope>NUCLEOTIDE SEQUENCE [LARGE SCALE GENOMIC DNA]</scope>
    <source>
        <strain evidence="9">DSM 11486 / M11TL</strain>
    </source>
</reference>
<accession>D5U1A7</accession>
<dbReference type="InterPro" id="IPR001750">
    <property type="entry name" value="ND/Mrp_TM"/>
</dbReference>
<feature type="transmembrane region" description="Helical" evidence="6">
    <location>
        <begin position="439"/>
        <end position="460"/>
    </location>
</feature>
<feature type="transmembrane region" description="Helical" evidence="6">
    <location>
        <begin position="226"/>
        <end position="245"/>
    </location>
</feature>
<dbReference type="InterPro" id="IPR050586">
    <property type="entry name" value="CPA3_Na-H_Antiporter_D"/>
</dbReference>
<dbReference type="STRING" id="633148.Tagg_0634"/>
<dbReference type="KEGG" id="tag:Tagg_0634"/>
<dbReference type="PANTHER" id="PTHR42703">
    <property type="entry name" value="NADH DEHYDROGENASE"/>
    <property type="match status" value="1"/>
</dbReference>
<dbReference type="OrthoDB" id="19089at2157"/>
<dbReference type="RefSeq" id="WP_013129500.1">
    <property type="nucleotide sequence ID" value="NC_014160.1"/>
</dbReference>
<keyword evidence="2" id="KW-1003">Cell membrane</keyword>
<dbReference type="GeneID" id="9165648"/>
<dbReference type="GO" id="GO:0005886">
    <property type="term" value="C:plasma membrane"/>
    <property type="evidence" value="ECO:0007669"/>
    <property type="project" value="UniProtKB-SubCell"/>
</dbReference>
<keyword evidence="8" id="KW-0830">Ubiquinone</keyword>
<feature type="transmembrane region" description="Helical" evidence="6">
    <location>
        <begin position="485"/>
        <end position="508"/>
    </location>
</feature>
<reference evidence="8 9" key="1">
    <citation type="journal article" date="2010" name="Stand. Genomic Sci.">
        <title>Complete genome sequence of Thermosphaera aggregans type strain (M11TL).</title>
        <authorList>
            <person name="Spring S."/>
            <person name="Rachel R."/>
            <person name="Lapidus A."/>
            <person name="Davenport K."/>
            <person name="Tice H."/>
            <person name="Copeland A."/>
            <person name="Cheng J.F."/>
            <person name="Lucas S."/>
            <person name="Chen F."/>
            <person name="Nolan M."/>
            <person name="Bruce D."/>
            <person name="Goodwin L."/>
            <person name="Pitluck S."/>
            <person name="Ivanova N."/>
            <person name="Mavromatis K."/>
            <person name="Ovchinnikova G."/>
            <person name="Pati A."/>
            <person name="Chen A."/>
            <person name="Palaniappan K."/>
            <person name="Land M."/>
            <person name="Hauser L."/>
            <person name="Chang Y.J."/>
            <person name="Jeffries C.C."/>
            <person name="Brettin T."/>
            <person name="Detter J.C."/>
            <person name="Tapia R."/>
            <person name="Han C."/>
            <person name="Heimerl T."/>
            <person name="Weikl F."/>
            <person name="Brambilla E."/>
            <person name="Goker M."/>
            <person name="Bristow J."/>
            <person name="Eisen J.A."/>
            <person name="Markowitz V."/>
            <person name="Hugenholtz P."/>
            <person name="Kyrpides N.C."/>
            <person name="Klenk H.P."/>
        </authorList>
    </citation>
    <scope>NUCLEOTIDE SEQUENCE [LARGE SCALE GENOMIC DNA]</scope>
    <source>
        <strain evidence="9">DSM 11486 / M11TL</strain>
    </source>
</reference>
<feature type="transmembrane region" description="Helical" evidence="6">
    <location>
        <begin position="328"/>
        <end position="346"/>
    </location>
</feature>
<feature type="transmembrane region" description="Helical" evidence="6">
    <location>
        <begin position="6"/>
        <end position="24"/>
    </location>
</feature>
<keyword evidence="4 6" id="KW-1133">Transmembrane helix</keyword>
<dbReference type="PANTHER" id="PTHR42703:SF1">
    <property type="entry name" value="NA(+)_H(+) ANTIPORTER SUBUNIT D1"/>
    <property type="match status" value="1"/>
</dbReference>
<feature type="transmembrane region" description="Helical" evidence="6">
    <location>
        <begin position="405"/>
        <end position="427"/>
    </location>
</feature>
<evidence type="ECO:0000313" key="9">
    <source>
        <dbReference type="Proteomes" id="UP000002376"/>
    </source>
</evidence>
<comment type="subcellular location">
    <subcellularLocation>
        <location evidence="1">Cell membrane</location>
        <topology evidence="1">Multi-pass membrane protein</topology>
    </subcellularLocation>
</comment>
<feature type="transmembrane region" description="Helical" evidence="6">
    <location>
        <begin position="358"/>
        <end position="385"/>
    </location>
</feature>
<dbReference type="eggNOG" id="arCOG01537">
    <property type="taxonomic scope" value="Archaea"/>
</dbReference>
<evidence type="ECO:0000256" key="1">
    <source>
        <dbReference type="ARBA" id="ARBA00004651"/>
    </source>
</evidence>
<sequence>MIESLAYVLTGSLVPVLALIAFSTPLIDKLVQNRKIIGYMSVLAGVWATIGNSVIYYWIVRNGKPIVYGFGGWPPHFGISYAVDGLNGIVGLMTSWVFLAIALYSLWYEKHFDEPVWYHVMLIGLLAGMLGCLYTGDAFNLFVMLEVLSISAYGLVAFHKERAEAVEASAKYALIGAVATTIYFTALVVIYATFGTLNMGVLACLSRTPSCLSIVPVVGSIETYRLASLFAVALSLWVFTYKAALFPNHFWLPDAHPEAPTPVSAALSGLVVNIGVYATMRFLYTIFGEGSLLGEYRTIVLIALFILGVIGALLGALMMMIQKDVKRLLAYSTVSHMGLIFMVLSAPAFSSSPRVTELAIAAAILHIISHGVSKALLFMTSGIFIDSAGTRNMDEMRGVGRKHPLASTAFIIGFLNLVGLVPFIGFFSKLLMYQAYMEAGFPIGGVILIIASAVSLPGYLKALYSVVFAIGGEKQSERKEVGVEVLMLAISITLLVMGGFIIPLLGLVSNTELTSTSMTGSLKYVYETFYTIMRLGGVAP</sequence>
<evidence type="ECO:0000256" key="4">
    <source>
        <dbReference type="ARBA" id="ARBA00022989"/>
    </source>
</evidence>
<evidence type="ECO:0000256" key="3">
    <source>
        <dbReference type="ARBA" id="ARBA00022692"/>
    </source>
</evidence>
<feature type="transmembrane region" description="Helical" evidence="6">
    <location>
        <begin position="265"/>
        <end position="287"/>
    </location>
</feature>
<keyword evidence="5 6" id="KW-0472">Membrane</keyword>
<dbReference type="EMBL" id="CP001939">
    <property type="protein sequence ID" value="ADG90907.1"/>
    <property type="molecule type" value="Genomic_DNA"/>
</dbReference>
<proteinExistence type="predicted"/>
<feature type="transmembrane region" description="Helical" evidence="6">
    <location>
        <begin position="116"/>
        <end position="136"/>
    </location>
</feature>
<dbReference type="AlphaFoldDB" id="D5U1A7"/>
<keyword evidence="3 6" id="KW-0812">Transmembrane</keyword>
<evidence type="ECO:0000256" key="2">
    <source>
        <dbReference type="ARBA" id="ARBA00022475"/>
    </source>
</evidence>